<evidence type="ECO:0000313" key="1">
    <source>
        <dbReference type="EMBL" id="QDV69785.1"/>
    </source>
</evidence>
<evidence type="ECO:0008006" key="3">
    <source>
        <dbReference type="Google" id="ProtNLM"/>
    </source>
</evidence>
<dbReference type="EMBL" id="CP036348">
    <property type="protein sequence ID" value="QDV69785.1"/>
    <property type="molecule type" value="Genomic_DNA"/>
</dbReference>
<dbReference type="KEGG" id="rcf:Poly24_35020"/>
<sequence length="435" mass="48198">MPEISAIRALRYNLGHVGNLSDVVAPPADAISPAMQDQLYKRHPAGCVRLIANRAEPGDGADSRDERAARFWRRWQNEGVLQDEAAPEVYIYQHTYLDQGQSVTRRGILCGVRFDSPEDRRLYTALETTDAVVEARFELMRRCAANLTPIVGLCSDPEDRLLQLVEGAIQEGLEITCVDDVGVRHSIWPVSDDRTIGSIQELVGPAPMLVAAGEDPLLASRKYRMWLNDYEGPLASDHPANFVLTLLLRMEDSEDLLASTHPVFRGPTPLTSEDLVARIGECFTCNTIVEGPDSAEVAWKPIAASDHQGRLAIYCGGDRRWVLCEIKEPGIDRLRELCPQASDEWCELSINQLHHLVVADLLQIADATVEPCRTIDDVVATIGEDQGCCIAALVPPIEVDAMETIAVQEERLPANTFHMTHEPLSGLIFNPLQRR</sequence>
<dbReference type="PANTHER" id="PTHR36454:SF1">
    <property type="entry name" value="DUF1015 DOMAIN-CONTAINING PROTEIN"/>
    <property type="match status" value="1"/>
</dbReference>
<dbReference type="Proteomes" id="UP000315082">
    <property type="component" value="Chromosome"/>
</dbReference>
<accession>A0A518JW66</accession>
<reference evidence="1 2" key="1">
    <citation type="submission" date="2019-02" db="EMBL/GenBank/DDBJ databases">
        <title>Deep-cultivation of Planctomycetes and their phenomic and genomic characterization uncovers novel biology.</title>
        <authorList>
            <person name="Wiegand S."/>
            <person name="Jogler M."/>
            <person name="Boedeker C."/>
            <person name="Pinto D."/>
            <person name="Vollmers J."/>
            <person name="Rivas-Marin E."/>
            <person name="Kohn T."/>
            <person name="Peeters S.H."/>
            <person name="Heuer A."/>
            <person name="Rast P."/>
            <person name="Oberbeckmann S."/>
            <person name="Bunk B."/>
            <person name="Jeske O."/>
            <person name="Meyerdierks A."/>
            <person name="Storesund J.E."/>
            <person name="Kallscheuer N."/>
            <person name="Luecker S."/>
            <person name="Lage O.M."/>
            <person name="Pohl T."/>
            <person name="Merkel B.J."/>
            <person name="Hornburger P."/>
            <person name="Mueller R.-W."/>
            <person name="Bruemmer F."/>
            <person name="Labrenz M."/>
            <person name="Spormann A.M."/>
            <person name="Op den Camp H."/>
            <person name="Overmann J."/>
            <person name="Amann R."/>
            <person name="Jetten M.S.M."/>
            <person name="Mascher T."/>
            <person name="Medema M.H."/>
            <person name="Devos D.P."/>
            <person name="Kaster A.-K."/>
            <person name="Ovreas L."/>
            <person name="Rohde M."/>
            <person name="Galperin M.Y."/>
            <person name="Jogler C."/>
        </authorList>
    </citation>
    <scope>NUCLEOTIDE SEQUENCE [LARGE SCALE GENOMIC DNA]</scope>
    <source>
        <strain evidence="1 2">Poly24</strain>
    </source>
</reference>
<dbReference type="PANTHER" id="PTHR36454">
    <property type="entry name" value="LMO2823 PROTEIN"/>
    <property type="match status" value="1"/>
</dbReference>
<dbReference type="Pfam" id="PF06245">
    <property type="entry name" value="DUF1015"/>
    <property type="match status" value="1"/>
</dbReference>
<gene>
    <name evidence="1" type="ORF">Poly24_35020</name>
</gene>
<proteinExistence type="predicted"/>
<keyword evidence="2" id="KW-1185">Reference proteome</keyword>
<dbReference type="RefSeq" id="WP_145097891.1">
    <property type="nucleotide sequence ID" value="NZ_CP036348.1"/>
</dbReference>
<name>A0A518JW66_9BACT</name>
<evidence type="ECO:0000313" key="2">
    <source>
        <dbReference type="Proteomes" id="UP000315082"/>
    </source>
</evidence>
<protein>
    <recommendedName>
        <fullName evidence="3">DUF1015 domain-containing protein</fullName>
    </recommendedName>
</protein>
<dbReference type="AlphaFoldDB" id="A0A518JW66"/>
<organism evidence="1 2">
    <name type="scientific">Rosistilla carotiformis</name>
    <dbReference type="NCBI Taxonomy" id="2528017"/>
    <lineage>
        <taxon>Bacteria</taxon>
        <taxon>Pseudomonadati</taxon>
        <taxon>Planctomycetota</taxon>
        <taxon>Planctomycetia</taxon>
        <taxon>Pirellulales</taxon>
        <taxon>Pirellulaceae</taxon>
        <taxon>Rosistilla</taxon>
    </lineage>
</organism>
<dbReference type="OrthoDB" id="9781616at2"/>
<dbReference type="InterPro" id="IPR008323">
    <property type="entry name" value="UCP033563"/>
</dbReference>